<evidence type="ECO:0000256" key="1">
    <source>
        <dbReference type="ARBA" id="ARBA00004141"/>
    </source>
</evidence>
<protein>
    <submittedName>
        <fullName evidence="9">Transmembrane channel-like protein 7</fullName>
    </submittedName>
</protein>
<feature type="transmembrane region" description="Helical" evidence="6">
    <location>
        <begin position="425"/>
        <end position="445"/>
    </location>
</feature>
<reference evidence="9" key="1">
    <citation type="submission" date="2025-08" db="UniProtKB">
        <authorList>
            <consortium name="RefSeq"/>
        </authorList>
    </citation>
    <scope>IDENTIFICATION</scope>
    <source>
        <tissue evidence="9">Whole organism</tissue>
    </source>
</reference>
<name>A0A8B7P2P6_HYAAZ</name>
<dbReference type="GeneID" id="108676635"/>
<feature type="transmembrane region" description="Helical" evidence="6">
    <location>
        <begin position="640"/>
        <end position="668"/>
    </location>
</feature>
<feature type="transmembrane region" description="Helical" evidence="6">
    <location>
        <begin position="526"/>
        <end position="544"/>
    </location>
</feature>
<evidence type="ECO:0000256" key="4">
    <source>
        <dbReference type="ARBA" id="ARBA00022989"/>
    </source>
</evidence>
<feature type="transmembrane region" description="Helical" evidence="6">
    <location>
        <begin position="256"/>
        <end position="278"/>
    </location>
</feature>
<dbReference type="Proteomes" id="UP000694843">
    <property type="component" value="Unplaced"/>
</dbReference>
<keyword evidence="8" id="KW-1185">Reference proteome</keyword>
<dbReference type="OrthoDB" id="1936208at2759"/>
<feature type="transmembrane region" description="Helical" evidence="6">
    <location>
        <begin position="388"/>
        <end position="405"/>
    </location>
</feature>
<dbReference type="PANTHER" id="PTHR23302:SF24">
    <property type="entry name" value="TMC DOMAIN-CONTAINING PROTEIN"/>
    <property type="match status" value="1"/>
</dbReference>
<feature type="transmembrane region" description="Helical" evidence="6">
    <location>
        <begin position="550"/>
        <end position="571"/>
    </location>
</feature>
<evidence type="ECO:0000259" key="7">
    <source>
        <dbReference type="Pfam" id="PF07810"/>
    </source>
</evidence>
<comment type="subcellular location">
    <subcellularLocation>
        <location evidence="1">Membrane</location>
        <topology evidence="1">Multi-pass membrane protein</topology>
    </subcellularLocation>
</comment>
<dbReference type="InterPro" id="IPR038900">
    <property type="entry name" value="TMC"/>
</dbReference>
<keyword evidence="3 6" id="KW-0812">Transmembrane</keyword>
<dbReference type="RefSeq" id="XP_018020240.1">
    <property type="nucleotide sequence ID" value="XM_018164751.2"/>
</dbReference>
<organism evidence="8 9">
    <name type="scientific">Hyalella azteca</name>
    <name type="common">Amphipod</name>
    <dbReference type="NCBI Taxonomy" id="294128"/>
    <lineage>
        <taxon>Eukaryota</taxon>
        <taxon>Metazoa</taxon>
        <taxon>Ecdysozoa</taxon>
        <taxon>Arthropoda</taxon>
        <taxon>Crustacea</taxon>
        <taxon>Multicrustacea</taxon>
        <taxon>Malacostraca</taxon>
        <taxon>Eumalacostraca</taxon>
        <taxon>Peracarida</taxon>
        <taxon>Amphipoda</taxon>
        <taxon>Senticaudata</taxon>
        <taxon>Talitrida</taxon>
        <taxon>Talitroidea</taxon>
        <taxon>Hyalellidae</taxon>
        <taxon>Hyalella</taxon>
    </lineage>
</organism>
<proteinExistence type="inferred from homology"/>
<feature type="transmembrane region" description="Helical" evidence="6">
    <location>
        <begin position="347"/>
        <end position="368"/>
    </location>
</feature>
<dbReference type="Pfam" id="PF07810">
    <property type="entry name" value="TMC"/>
    <property type="match status" value="1"/>
</dbReference>
<evidence type="ECO:0000256" key="3">
    <source>
        <dbReference type="ARBA" id="ARBA00022692"/>
    </source>
</evidence>
<keyword evidence="5 6" id="KW-0472">Membrane</keyword>
<comment type="similarity">
    <text evidence="2">Belongs to the TMC family.</text>
</comment>
<evidence type="ECO:0000313" key="9">
    <source>
        <dbReference type="RefSeq" id="XP_018020240.1"/>
    </source>
</evidence>
<evidence type="ECO:0000256" key="5">
    <source>
        <dbReference type="ARBA" id="ARBA00023136"/>
    </source>
</evidence>
<feature type="transmembrane region" description="Helical" evidence="6">
    <location>
        <begin position="468"/>
        <end position="489"/>
    </location>
</feature>
<evidence type="ECO:0000313" key="8">
    <source>
        <dbReference type="Proteomes" id="UP000694843"/>
    </source>
</evidence>
<sequence>MNSHTNIDRAESLPFGSSRVYENVNNQNVPLLHGNNGYPHESRTVIETPFTETGYSSQPNDATLTEMYPSRTSSDGSVVTLHDNKVEDAKVKLSKLKLKKQPIDLKRVERQRLLRNSDAIKGDSVDAGPQMNSCGKITWRFKGSIKHAFSRINVVRVLNKMVQAQAGGGVTAIFYLIEKLLLLNFLLGLLLLAVLYMDLSADDSSSNNAEACITNCTPTMNCSNESVNLFHTIFEGKGIIESSKLFAGTYSSDAELAYFICVIASGSVSIVIVGEALVNWILMQQRLKSTNCFTIFTPLVFKGWNFSTAKRLNKKADEQHLARELQLMMEAEQLPEIDGFATARKRIIVHLASVFTTLIGLIIVYLCVRCTQILDYFGSSHREVVCQRFLGSFGTSVIIAITVKVADIVFKKLGLMEKRSHHDQLFWLILRGLTFHLMTIGMMAYSELYSVVEDETCSCWETSYAQQIYSMVLLIGVVQVMKLTILPMLRVCIVKAPASLVKCITRHRFDKKVNKFVSKSAPEFKLASNVYTLIRLQTLCWLAIPVSPMMPLLVCLVLFICLLTNMFNVFVLKLRPKLWFGQARASSFFSTALCLSLAVSFLPITNVMFMKKPSSDCTPYRGNEKQYDAVWSSESGPDNVMLLVLMAIIVEILLVILLTAVFCPRVLVVESVHKRRQRKQQSMIVTG</sequence>
<dbReference type="InterPro" id="IPR012496">
    <property type="entry name" value="TMC_dom"/>
</dbReference>
<keyword evidence="4 6" id="KW-1133">Transmembrane helix</keyword>
<evidence type="ECO:0000256" key="2">
    <source>
        <dbReference type="ARBA" id="ARBA00006510"/>
    </source>
</evidence>
<dbReference type="PANTHER" id="PTHR23302">
    <property type="entry name" value="TRANSMEMBRANE CHANNEL-RELATED"/>
    <property type="match status" value="1"/>
</dbReference>
<feature type="transmembrane region" description="Helical" evidence="6">
    <location>
        <begin position="180"/>
        <end position="197"/>
    </location>
</feature>
<dbReference type="KEGG" id="hazt:108676635"/>
<feature type="transmembrane region" description="Helical" evidence="6">
    <location>
        <begin position="583"/>
        <end position="604"/>
    </location>
</feature>
<dbReference type="AlphaFoldDB" id="A0A8B7P2P6"/>
<evidence type="ECO:0000256" key="6">
    <source>
        <dbReference type="SAM" id="Phobius"/>
    </source>
</evidence>
<dbReference type="GO" id="GO:0005886">
    <property type="term" value="C:plasma membrane"/>
    <property type="evidence" value="ECO:0007669"/>
    <property type="project" value="InterPro"/>
</dbReference>
<gene>
    <name evidence="9" type="primary">LOC108676635</name>
</gene>
<dbReference type="GO" id="GO:0008381">
    <property type="term" value="F:mechanosensitive monoatomic ion channel activity"/>
    <property type="evidence" value="ECO:0007669"/>
    <property type="project" value="TreeGrafter"/>
</dbReference>
<feature type="domain" description="TMC" evidence="7">
    <location>
        <begin position="459"/>
        <end position="574"/>
    </location>
</feature>
<accession>A0A8B7P2P6</accession>